<evidence type="ECO:0000313" key="1">
    <source>
        <dbReference type="EMBL" id="ELR63702.1"/>
    </source>
</evidence>
<proteinExistence type="predicted"/>
<keyword evidence="1" id="KW-0067">ATP-binding</keyword>
<organism evidence="1 2">
    <name type="scientific">Photobacterium marinum</name>
    <dbReference type="NCBI Taxonomy" id="1056511"/>
    <lineage>
        <taxon>Bacteria</taxon>
        <taxon>Pseudomonadati</taxon>
        <taxon>Pseudomonadota</taxon>
        <taxon>Gammaproteobacteria</taxon>
        <taxon>Vibrionales</taxon>
        <taxon>Vibrionaceae</taxon>
        <taxon>Photobacterium</taxon>
    </lineage>
</organism>
<sequence>MMTELMTLPADWDGMPAAFIEGALLAANANPKPMEPETWLPVLVTGGVDEDEPVAVAEEQKMAILNHFEMQYRHIKAGEYVLPSQVNWEEETGITDDLSHFAEGFLAVWSFIEPNWEEQPISDGTMRMLSALLTTCMLLVDESSTLAQMEEAGVTGMPQPESLYAQLPLMLTEVVMAADELQQGAGAQAVNPYKETGRNDACPCGSGKKFKQCCGN</sequence>
<dbReference type="SUPFAM" id="SSF103642">
    <property type="entry name" value="Sec-C motif"/>
    <property type="match status" value="1"/>
</dbReference>
<dbReference type="AlphaFoldDB" id="L8J8C4"/>
<keyword evidence="2" id="KW-1185">Reference proteome</keyword>
<dbReference type="Proteomes" id="UP000011134">
    <property type="component" value="Unassembled WGS sequence"/>
</dbReference>
<name>L8J8C4_9GAMM</name>
<comment type="caution">
    <text evidence="1">The sequence shown here is derived from an EMBL/GenBank/DDBJ whole genome shotgun (WGS) entry which is preliminary data.</text>
</comment>
<dbReference type="EMBL" id="AMZO01000036">
    <property type="protein sequence ID" value="ELR63702.1"/>
    <property type="molecule type" value="Genomic_DNA"/>
</dbReference>
<dbReference type="InterPro" id="IPR036255">
    <property type="entry name" value="YgfB-like_sf"/>
</dbReference>
<accession>L8J8C4</accession>
<dbReference type="Pfam" id="PF03695">
    <property type="entry name" value="UPF0149"/>
    <property type="match status" value="1"/>
</dbReference>
<keyword evidence="1" id="KW-0547">Nucleotide-binding</keyword>
<dbReference type="GO" id="GO:0004386">
    <property type="term" value="F:helicase activity"/>
    <property type="evidence" value="ECO:0007669"/>
    <property type="project" value="UniProtKB-KW"/>
</dbReference>
<gene>
    <name evidence="1" type="ORF">C942_03371</name>
</gene>
<dbReference type="SUPFAM" id="SSF101327">
    <property type="entry name" value="YgfB-like"/>
    <property type="match status" value="1"/>
</dbReference>
<dbReference type="Gene3D" id="3.10.450.50">
    <property type="match status" value="1"/>
</dbReference>
<protein>
    <submittedName>
        <fullName evidence="1">Protein export cytoplasm protein SecA ATPase RNA helicase</fullName>
    </submittedName>
</protein>
<keyword evidence="1" id="KW-0347">Helicase</keyword>
<dbReference type="InterPro" id="IPR011978">
    <property type="entry name" value="YgfB-like"/>
</dbReference>
<dbReference type="PATRIC" id="fig|1056511.3.peg.4295"/>
<dbReference type="InterPro" id="IPR004027">
    <property type="entry name" value="SEC_C_motif"/>
</dbReference>
<dbReference type="Pfam" id="PF02810">
    <property type="entry name" value="SEC-C"/>
    <property type="match status" value="1"/>
</dbReference>
<reference evidence="1 2" key="1">
    <citation type="submission" date="2012-12" db="EMBL/GenBank/DDBJ databases">
        <title>Genome Assembly of Photobacterium sp. AK15.</title>
        <authorList>
            <person name="Khatri I."/>
            <person name="Vaidya B."/>
            <person name="Srinivas T.N.R."/>
            <person name="Subramanian S."/>
            <person name="Pinnaka A."/>
        </authorList>
    </citation>
    <scope>NUCLEOTIDE SEQUENCE [LARGE SCALE GENOMIC DNA]</scope>
    <source>
        <strain evidence="1 2">AK15</strain>
    </source>
</reference>
<keyword evidence="1" id="KW-0378">Hydrolase</keyword>
<evidence type="ECO:0000313" key="2">
    <source>
        <dbReference type="Proteomes" id="UP000011134"/>
    </source>
</evidence>